<dbReference type="GO" id="GO:0016887">
    <property type="term" value="F:ATP hydrolysis activity"/>
    <property type="evidence" value="ECO:0007669"/>
    <property type="project" value="TreeGrafter"/>
</dbReference>
<dbReference type="PANTHER" id="PTHR30258:SF2">
    <property type="entry name" value="COMG OPERON PROTEIN 1"/>
    <property type="match status" value="1"/>
</dbReference>
<organism evidence="5 6">
    <name type="scientific">Candidatus Andersenbacteria bacterium RIFCSPHIGHO2_12_FULL_45_11b</name>
    <dbReference type="NCBI Taxonomy" id="1797282"/>
    <lineage>
        <taxon>Bacteria</taxon>
        <taxon>Candidatus Anderseniibacteriota</taxon>
    </lineage>
</organism>
<dbReference type="Gene3D" id="3.30.450.90">
    <property type="match status" value="1"/>
</dbReference>
<dbReference type="SMART" id="SM00382">
    <property type="entry name" value="AAA"/>
    <property type="match status" value="1"/>
</dbReference>
<evidence type="ECO:0000313" key="5">
    <source>
        <dbReference type="EMBL" id="OGY36742.1"/>
    </source>
</evidence>
<dbReference type="PANTHER" id="PTHR30258">
    <property type="entry name" value="TYPE II SECRETION SYSTEM PROTEIN GSPE-RELATED"/>
    <property type="match status" value="1"/>
</dbReference>
<evidence type="ECO:0000256" key="1">
    <source>
        <dbReference type="ARBA" id="ARBA00006611"/>
    </source>
</evidence>
<keyword evidence="3" id="KW-0067">ATP-binding</keyword>
<comment type="similarity">
    <text evidence="1">Belongs to the GSP E family.</text>
</comment>
<dbReference type="EMBL" id="MHHS01000030">
    <property type="protein sequence ID" value="OGY36742.1"/>
    <property type="molecule type" value="Genomic_DNA"/>
</dbReference>
<feature type="domain" description="Bacterial type II secretion system protein E" evidence="4">
    <location>
        <begin position="247"/>
        <end position="261"/>
    </location>
</feature>
<dbReference type="InterPro" id="IPR027417">
    <property type="entry name" value="P-loop_NTPase"/>
</dbReference>
<evidence type="ECO:0000256" key="3">
    <source>
        <dbReference type="ARBA" id="ARBA00022840"/>
    </source>
</evidence>
<reference evidence="5 6" key="1">
    <citation type="journal article" date="2016" name="Nat. Commun.">
        <title>Thousands of microbial genomes shed light on interconnected biogeochemical processes in an aquifer system.</title>
        <authorList>
            <person name="Anantharaman K."/>
            <person name="Brown C.T."/>
            <person name="Hug L.A."/>
            <person name="Sharon I."/>
            <person name="Castelle C.J."/>
            <person name="Probst A.J."/>
            <person name="Thomas B.C."/>
            <person name="Singh A."/>
            <person name="Wilkins M.J."/>
            <person name="Karaoz U."/>
            <person name="Brodie E.L."/>
            <person name="Williams K.H."/>
            <person name="Hubbard S.S."/>
            <person name="Banfield J.F."/>
        </authorList>
    </citation>
    <scope>NUCLEOTIDE SEQUENCE [LARGE SCALE GENOMIC DNA]</scope>
</reference>
<dbReference type="Pfam" id="PF00437">
    <property type="entry name" value="T2SSE"/>
    <property type="match status" value="1"/>
</dbReference>
<protein>
    <recommendedName>
        <fullName evidence="4">Bacterial type II secretion system protein E domain-containing protein</fullName>
    </recommendedName>
</protein>
<dbReference type="GO" id="GO:0005524">
    <property type="term" value="F:ATP binding"/>
    <property type="evidence" value="ECO:0007669"/>
    <property type="project" value="UniProtKB-KW"/>
</dbReference>
<evidence type="ECO:0000256" key="2">
    <source>
        <dbReference type="ARBA" id="ARBA00022741"/>
    </source>
</evidence>
<dbReference type="SUPFAM" id="SSF52540">
    <property type="entry name" value="P-loop containing nucleoside triphosphate hydrolases"/>
    <property type="match status" value="1"/>
</dbReference>
<dbReference type="PROSITE" id="PS00662">
    <property type="entry name" value="T2SP_E"/>
    <property type="match status" value="1"/>
</dbReference>
<dbReference type="InterPro" id="IPR003593">
    <property type="entry name" value="AAA+_ATPase"/>
</dbReference>
<comment type="caution">
    <text evidence="5">The sequence shown here is derived from an EMBL/GenBank/DDBJ whole genome shotgun (WGS) entry which is preliminary data.</text>
</comment>
<dbReference type="Proteomes" id="UP000177941">
    <property type="component" value="Unassembled WGS sequence"/>
</dbReference>
<dbReference type="AlphaFoldDB" id="A0A1G1X9S8"/>
<proteinExistence type="inferred from homology"/>
<accession>A0A1G1X9S8</accession>
<evidence type="ECO:0000313" key="6">
    <source>
        <dbReference type="Proteomes" id="UP000177941"/>
    </source>
</evidence>
<dbReference type="InterPro" id="IPR001482">
    <property type="entry name" value="T2SS/T4SS_dom"/>
</dbReference>
<keyword evidence="2" id="KW-0547">Nucleotide-binding</keyword>
<gene>
    <name evidence="5" type="ORF">A3E36_04045</name>
</gene>
<name>A0A1G1X9S8_9BACT</name>
<dbReference type="GO" id="GO:0005886">
    <property type="term" value="C:plasma membrane"/>
    <property type="evidence" value="ECO:0007669"/>
    <property type="project" value="TreeGrafter"/>
</dbReference>
<dbReference type="Gene3D" id="3.40.50.300">
    <property type="entry name" value="P-loop containing nucleotide triphosphate hydrolases"/>
    <property type="match status" value="1"/>
</dbReference>
<dbReference type="CDD" id="cd01129">
    <property type="entry name" value="PulE-GspE-like"/>
    <property type="match status" value="1"/>
</dbReference>
<sequence length="441" mass="48684">MARYRRDAALESAPQDELKINQEQADTFATELKNLEELGMRITSMPPTEILTAITISAVRLRASDIHIEPKEHNARLRFRIDGVLQDIVHFDRDGWALILSRVKVMARLKLNIHDAPQDGSFVLRIGEATYDMRLSTLPGGYGENIVIRLLNRSAEAVAMDELGMKARDMEVVMAELKRVNGMILITGPTGSGKTTTLASFLREVNVQGSKLITLEDPIEYRIAGIEQTQVDDDAGYTFAAGLRSILRQDPDVIMVGEMRDVETAETAVHAALTGHLVFSTLHTNDAAGAIPRLVDMGIRPYVLAPALNLVIAQRLVRVVCTSCGQEYDPDPALRTQIKESMKSIRKDIFDPAILDDPALRLMRAVGCMACENTGYHGRLGVFEIFAVVQEMKELILEGVSSANIQKVALAGGMTTIAQDAYLKVIDKKTTIEEVERVSQE</sequence>
<evidence type="ECO:0000259" key="4">
    <source>
        <dbReference type="PROSITE" id="PS00662"/>
    </source>
</evidence>